<organism evidence="2 3">
    <name type="scientific">Stephania japonica</name>
    <dbReference type="NCBI Taxonomy" id="461633"/>
    <lineage>
        <taxon>Eukaryota</taxon>
        <taxon>Viridiplantae</taxon>
        <taxon>Streptophyta</taxon>
        <taxon>Embryophyta</taxon>
        <taxon>Tracheophyta</taxon>
        <taxon>Spermatophyta</taxon>
        <taxon>Magnoliopsida</taxon>
        <taxon>Ranunculales</taxon>
        <taxon>Menispermaceae</taxon>
        <taxon>Menispermoideae</taxon>
        <taxon>Cissampelideae</taxon>
        <taxon>Stephania</taxon>
    </lineage>
</organism>
<evidence type="ECO:0000313" key="3">
    <source>
        <dbReference type="Proteomes" id="UP001417504"/>
    </source>
</evidence>
<feature type="transmembrane region" description="Helical" evidence="1">
    <location>
        <begin position="143"/>
        <end position="162"/>
    </location>
</feature>
<keyword evidence="1" id="KW-0472">Membrane</keyword>
<sequence length="173" mass="19061">MLIIRPMGIEDGVHEEVRRTGLLSVSVASHCQVVELASLSRPPLMIMEIVCSTSLHPLMAVKSEPIKPILDNAKRRKTNRVLMVRSGDPNPQLERKEDNNKNKGFSYQEDLGFLWKLGGGSVGGAAVIKYGSVLFPQITRPNIVEAMALVLTPVIVAVFILVKQSYIDQRSKG</sequence>
<dbReference type="PANTHER" id="PTHR37224">
    <property type="entry name" value="OS02G0804400 PROTEIN"/>
    <property type="match status" value="1"/>
</dbReference>
<proteinExistence type="predicted"/>
<evidence type="ECO:0000256" key="1">
    <source>
        <dbReference type="SAM" id="Phobius"/>
    </source>
</evidence>
<dbReference type="AlphaFoldDB" id="A0AAP0HZD4"/>
<comment type="caution">
    <text evidence="2">The sequence shown here is derived from an EMBL/GenBank/DDBJ whole genome shotgun (WGS) entry which is preliminary data.</text>
</comment>
<keyword evidence="1" id="KW-1133">Transmembrane helix</keyword>
<accession>A0AAP0HZD4</accession>
<reference evidence="2 3" key="1">
    <citation type="submission" date="2024-01" db="EMBL/GenBank/DDBJ databases">
        <title>Genome assemblies of Stephania.</title>
        <authorList>
            <person name="Yang L."/>
        </authorList>
    </citation>
    <scope>NUCLEOTIDE SEQUENCE [LARGE SCALE GENOMIC DNA]</scope>
    <source>
        <strain evidence="2">QJT</strain>
        <tissue evidence="2">Leaf</tissue>
    </source>
</reference>
<feature type="transmembrane region" description="Helical" evidence="1">
    <location>
        <begin position="113"/>
        <end position="131"/>
    </location>
</feature>
<name>A0AAP0HZD4_9MAGN</name>
<gene>
    <name evidence="2" type="ORF">Sjap_019299</name>
</gene>
<protein>
    <submittedName>
        <fullName evidence="2">Uncharacterized protein</fullName>
    </submittedName>
</protein>
<evidence type="ECO:0000313" key="2">
    <source>
        <dbReference type="EMBL" id="KAK9102045.1"/>
    </source>
</evidence>
<dbReference type="EMBL" id="JBBNAE010000008">
    <property type="protein sequence ID" value="KAK9102045.1"/>
    <property type="molecule type" value="Genomic_DNA"/>
</dbReference>
<keyword evidence="3" id="KW-1185">Reference proteome</keyword>
<dbReference type="Proteomes" id="UP001417504">
    <property type="component" value="Unassembled WGS sequence"/>
</dbReference>
<keyword evidence="1" id="KW-0812">Transmembrane</keyword>